<evidence type="ECO:0000313" key="3">
    <source>
        <dbReference type="Proteomes" id="UP000637695"/>
    </source>
</evidence>
<dbReference type="EMBL" id="BMOY01000014">
    <property type="protein sequence ID" value="GGJ03943.1"/>
    <property type="molecule type" value="Genomic_DNA"/>
</dbReference>
<protein>
    <recommendedName>
        <fullName evidence="4">Type I-U CRISPR-associated protein Csx17</fullName>
    </recommendedName>
</protein>
<dbReference type="InterPro" id="IPR026483">
    <property type="entry name" value="Cas_Csx17"/>
</dbReference>
<evidence type="ECO:0000256" key="1">
    <source>
        <dbReference type="SAM" id="MobiDB-lite"/>
    </source>
</evidence>
<organism evidence="2 3">
    <name type="scientific">Alicyclobacillus cellulosilyticus</name>
    <dbReference type="NCBI Taxonomy" id="1003997"/>
    <lineage>
        <taxon>Bacteria</taxon>
        <taxon>Bacillati</taxon>
        <taxon>Bacillota</taxon>
        <taxon>Bacilli</taxon>
        <taxon>Bacillales</taxon>
        <taxon>Alicyclobacillaceae</taxon>
        <taxon>Alicyclobacillus</taxon>
    </lineage>
</organism>
<feature type="compositionally biased region" description="Basic and acidic residues" evidence="1">
    <location>
        <begin position="741"/>
        <end position="750"/>
    </location>
</feature>
<name>A0A917K9C3_9BACL</name>
<dbReference type="NCBIfam" id="TIGR04113">
    <property type="entry name" value="cas_csx17"/>
    <property type="match status" value="1"/>
</dbReference>
<dbReference type="AlphaFoldDB" id="A0A917K9C3"/>
<dbReference type="RefSeq" id="WP_188881712.1">
    <property type="nucleotide sequence ID" value="NZ_BMOY01000014.1"/>
</dbReference>
<comment type="caution">
    <text evidence="2">The sequence shown here is derived from an EMBL/GenBank/DDBJ whole genome shotgun (WGS) entry which is preliminary data.</text>
</comment>
<keyword evidence="3" id="KW-1185">Reference proteome</keyword>
<reference evidence="2" key="2">
    <citation type="submission" date="2020-09" db="EMBL/GenBank/DDBJ databases">
        <authorList>
            <person name="Sun Q."/>
            <person name="Ohkuma M."/>
        </authorList>
    </citation>
    <scope>NUCLEOTIDE SEQUENCE</scope>
    <source>
        <strain evidence="2">JCM 18487</strain>
    </source>
</reference>
<evidence type="ECO:0008006" key="4">
    <source>
        <dbReference type="Google" id="ProtNLM"/>
    </source>
</evidence>
<proteinExistence type="predicted"/>
<reference evidence="2" key="1">
    <citation type="journal article" date="2014" name="Int. J. Syst. Evol. Microbiol.">
        <title>Complete genome sequence of Corynebacterium casei LMG S-19264T (=DSM 44701T), isolated from a smear-ripened cheese.</title>
        <authorList>
            <consortium name="US DOE Joint Genome Institute (JGI-PGF)"/>
            <person name="Walter F."/>
            <person name="Albersmeier A."/>
            <person name="Kalinowski J."/>
            <person name="Ruckert C."/>
        </authorList>
    </citation>
    <scope>NUCLEOTIDE SEQUENCE</scope>
    <source>
        <strain evidence="2">JCM 18487</strain>
    </source>
</reference>
<accession>A0A917K9C3</accession>
<gene>
    <name evidence="2" type="ORF">GCM10010885_11460</name>
</gene>
<feature type="region of interest" description="Disordered" evidence="1">
    <location>
        <begin position="741"/>
        <end position="773"/>
    </location>
</feature>
<sequence>MPHEIVLAGCMPVPLAGYLKALGVLRLVAEQADAEAQGWWQDEVFHLRSRLDRDGLLHFLLHDYQPTPIVAPWNGGSGFYAHRETAADAVAKLRHSQADRLARYRATIRAVDGVMARLGLAAKPKDDSKDALIAACRNWLPDDAVAWLDAVLVLTPDGASFPPLLGTGGNDGNLEFTNNFMQRLADVMDPVSGRPDPNAGRWLAGALFGEAIHGLMDVSIGQFAPGSAGGPNAAAGFSGGARVNPWEYILMLEGALMFSASATKRLERGHDALLSYPFTVKPSAAGFGGIALEDEASARAEMWLPIWHFPARYPELTAVFREGRAQVNGRPAQNGLDFARACAKLGVDRGIASFQRYAFLKRSGLAYLAVPLTRFWVRRRQEADLLDDLDRQGWLARFNHIAADAGQAVASAYRRIEEAMFQLCQHGGAARVQALLRELGRLERLLAERPGLRQQLPPLVLTSMDWWRRADDGSPEFTLAAGIAGLVWEKGPHVRAYFSPVAALRPGSWEEPPSPRVIWQHGDLVRNLVRLLERRLLDAEHAAWASTCPDGKPLHSQVSVPLPYVLRFLDGTVNDERLEALIWGLLPLAASGRYPRTLRAYRLRAIPRAAGRHGEASPGEGHAGEAPARPWVPWAYAVTKLVLTPDDRLAGAMKRAGHAETLPAEEGVRVPVPTGLVQTLASGDAGRLDRAVRLAERRLYASGFPLGMRGVSNRGLDPRRVLAAAVFPLSQSDLTDLVRRVAERPDDTQRESLTVAPPPDEAGEEMQAPLPAT</sequence>
<dbReference type="Proteomes" id="UP000637695">
    <property type="component" value="Unassembled WGS sequence"/>
</dbReference>
<evidence type="ECO:0000313" key="2">
    <source>
        <dbReference type="EMBL" id="GGJ03943.1"/>
    </source>
</evidence>